<dbReference type="Proteomes" id="UP001247620">
    <property type="component" value="Unassembled WGS sequence"/>
</dbReference>
<protein>
    <submittedName>
        <fullName evidence="2">Uncharacterized protein</fullName>
    </submittedName>
</protein>
<sequence>MTTITANNQWVAGTVTQAQQKTLLAKWNLLMEGQADRKTLWFLVSLVFQGVFLLPVPAALIYYFDAPVLVLVVTLTLFFANIIAGMGGAGIKTLLWLFASSIIIHLLMITIFIL</sequence>
<reference evidence="2 3" key="1">
    <citation type="submission" date="2023-07" db="EMBL/GenBank/DDBJ databases">
        <title>Sorghum-associated microbial communities from plants grown in Nebraska, USA.</title>
        <authorList>
            <person name="Schachtman D."/>
        </authorList>
    </citation>
    <scope>NUCLEOTIDE SEQUENCE [LARGE SCALE GENOMIC DNA]</scope>
    <source>
        <strain evidence="2 3">3262</strain>
    </source>
</reference>
<gene>
    <name evidence="2" type="ORF">J2W55_002604</name>
</gene>
<keyword evidence="3" id="KW-1185">Reference proteome</keyword>
<accession>A0ABU1TBI5</accession>
<feature type="transmembrane region" description="Helical" evidence="1">
    <location>
        <begin position="94"/>
        <end position="113"/>
    </location>
</feature>
<dbReference type="EMBL" id="JAVDUU010000002">
    <property type="protein sequence ID" value="MDR6942762.1"/>
    <property type="molecule type" value="Genomic_DNA"/>
</dbReference>
<organism evidence="2 3">
    <name type="scientific">Mucilaginibacter pocheonensis</name>
    <dbReference type="NCBI Taxonomy" id="398050"/>
    <lineage>
        <taxon>Bacteria</taxon>
        <taxon>Pseudomonadati</taxon>
        <taxon>Bacteroidota</taxon>
        <taxon>Sphingobacteriia</taxon>
        <taxon>Sphingobacteriales</taxon>
        <taxon>Sphingobacteriaceae</taxon>
        <taxon>Mucilaginibacter</taxon>
    </lineage>
</organism>
<keyword evidence="1" id="KW-0812">Transmembrane</keyword>
<keyword evidence="1" id="KW-0472">Membrane</keyword>
<name>A0ABU1TBI5_9SPHI</name>
<comment type="caution">
    <text evidence="2">The sequence shown here is derived from an EMBL/GenBank/DDBJ whole genome shotgun (WGS) entry which is preliminary data.</text>
</comment>
<feature type="transmembrane region" description="Helical" evidence="1">
    <location>
        <begin position="40"/>
        <end position="62"/>
    </location>
</feature>
<evidence type="ECO:0000313" key="2">
    <source>
        <dbReference type="EMBL" id="MDR6942762.1"/>
    </source>
</evidence>
<evidence type="ECO:0000313" key="3">
    <source>
        <dbReference type="Proteomes" id="UP001247620"/>
    </source>
</evidence>
<proteinExistence type="predicted"/>
<dbReference type="RefSeq" id="WP_310096272.1">
    <property type="nucleotide sequence ID" value="NZ_JAVDUU010000002.1"/>
</dbReference>
<evidence type="ECO:0000256" key="1">
    <source>
        <dbReference type="SAM" id="Phobius"/>
    </source>
</evidence>
<keyword evidence="1" id="KW-1133">Transmembrane helix</keyword>
<feature type="transmembrane region" description="Helical" evidence="1">
    <location>
        <begin position="68"/>
        <end position="87"/>
    </location>
</feature>